<comment type="caution">
    <text evidence="4">The sequence shown here is derived from an EMBL/GenBank/DDBJ whole genome shotgun (WGS) entry which is preliminary data.</text>
</comment>
<accession>A0AAV9U3S1</accession>
<reference evidence="4 5" key="1">
    <citation type="submission" date="2019-10" db="EMBL/GenBank/DDBJ databases">
        <authorList>
            <person name="Palmer J.M."/>
        </authorList>
    </citation>
    <scope>NUCLEOTIDE SEQUENCE [LARGE SCALE GENOMIC DNA]</scope>
    <source>
        <strain evidence="4 5">TWF730</strain>
    </source>
</reference>
<keyword evidence="1" id="KW-0863">Zinc-finger</keyword>
<dbReference type="AlphaFoldDB" id="A0AAV9U3S1"/>
<dbReference type="Pfam" id="PF12013">
    <property type="entry name" value="OrsD"/>
    <property type="match status" value="1"/>
</dbReference>
<dbReference type="GO" id="GO:0008270">
    <property type="term" value="F:zinc ion binding"/>
    <property type="evidence" value="ECO:0007669"/>
    <property type="project" value="UniProtKB-KW"/>
</dbReference>
<evidence type="ECO:0000256" key="1">
    <source>
        <dbReference type="PROSITE-ProRule" id="PRU00042"/>
    </source>
</evidence>
<dbReference type="PROSITE" id="PS00028">
    <property type="entry name" value="ZINC_FINGER_C2H2_1"/>
    <property type="match status" value="1"/>
</dbReference>
<dbReference type="InterPro" id="IPR013087">
    <property type="entry name" value="Znf_C2H2_type"/>
</dbReference>
<feature type="compositionally biased region" description="Acidic residues" evidence="2">
    <location>
        <begin position="87"/>
        <end position="122"/>
    </location>
</feature>
<evidence type="ECO:0000313" key="5">
    <source>
        <dbReference type="Proteomes" id="UP001373714"/>
    </source>
</evidence>
<gene>
    <name evidence="4" type="ORF">TWF730_003782</name>
</gene>
<sequence length="1057" mass="119965">MSSSRVFCCVKINCTAVFAKSCELTKHRREFHQRTTTLTYADGSKRLIERSPSGYFSCSCGIKYRNPNALLVHAKDCAVHLAAEGVEQTDEDGSDAEDESDAEEESEDENGQESTEELDDESLPLSRPVGVSASELTAAHIELEIAPELELEPLDEGAFDVDDTTLRNLRYINLEIVSELRALVCLDCGFCINPSRIHSHRLRLHGRKVNRSELIALERQLTPLPFLPHGDLARWVPHLRRIGPVPPFPYFPVSDGFECTRCGRLRATLDSIKHHGKACNGASFVKCHVQALTVGIGSSYFKVAVPEVENHMTEAEGALQKQLDILASAMRQLDAVVTEEVREPPWITRTGWHDYADMRIMATLSRLTYKPAPEDRNFEVLDAVFTQTKALLHQYLNLIDDTDNITLRNIRSPNEDLDLRPFSRRHQKRTHLKYFTWMARLVCFVVRITYDETDKIATGVVMPSATLAIIQNIKRCAVEPDSSETLAAEIGSLMWELLSEKVYINRKFGNLTVNFLALMGYCPSNQTFKSPERYTPLLAGLMFCFRLVALRSCWDAVDGDEALAEPARTQRFHASADEICQRLKDSCRTTAGEILGLHSAGAFHLRNHAAPGQVQWNVEDGYQSLNLDGECFSIPKFTSLVKHVFECLETELNYLLFSTDRGGWPPLPDRLFDVPSNTAADWSFRSDQRNHSTIQELSRFMVISLMRDPAKKGRLYGNMDVLLDSAVEQYTTHVSRYLALLCLAMQFTCGQPIRSTEILTLRFKNTEYHQRNIYIIENRTVMITTSYSKTQETKGKLKNICRFPPPFLADQIIYYLTTVLPFYWYLLERSRELKKSPFLFVTPNAERWRAERLAAFMEEEAFSVMDFELRPRKYRQIAIAIAKRYVEPLSLVIERQRNQSVNIYAYQAGHTNDMRDFSYGVDANDIIGITAESITESRHASVYWQVFIGALDELPEWVVYPPVLASKLSKAYALALFRSNENLIRQMRLLSDIPLVPHEPTAARLLDECESRNSGSGLVSVSTEADGDTDMLDTQSFGTDFNIENALLPMLDAYSPL</sequence>
<evidence type="ECO:0000256" key="2">
    <source>
        <dbReference type="SAM" id="MobiDB-lite"/>
    </source>
</evidence>
<dbReference type="PROSITE" id="PS50157">
    <property type="entry name" value="ZINC_FINGER_C2H2_2"/>
    <property type="match status" value="1"/>
</dbReference>
<organism evidence="4 5">
    <name type="scientific">Orbilia blumenaviensis</name>
    <dbReference type="NCBI Taxonomy" id="1796055"/>
    <lineage>
        <taxon>Eukaryota</taxon>
        <taxon>Fungi</taxon>
        <taxon>Dikarya</taxon>
        <taxon>Ascomycota</taxon>
        <taxon>Pezizomycotina</taxon>
        <taxon>Orbiliomycetes</taxon>
        <taxon>Orbiliales</taxon>
        <taxon>Orbiliaceae</taxon>
        <taxon>Orbilia</taxon>
    </lineage>
</organism>
<dbReference type="EMBL" id="JAVHNS010000015">
    <property type="protein sequence ID" value="KAK6334568.1"/>
    <property type="molecule type" value="Genomic_DNA"/>
</dbReference>
<name>A0AAV9U3S1_9PEZI</name>
<evidence type="ECO:0000259" key="3">
    <source>
        <dbReference type="PROSITE" id="PS50157"/>
    </source>
</evidence>
<keyword evidence="1" id="KW-0862">Zinc</keyword>
<feature type="domain" description="C2H2-type" evidence="3">
    <location>
        <begin position="7"/>
        <end position="37"/>
    </location>
</feature>
<keyword evidence="1" id="KW-0479">Metal-binding</keyword>
<dbReference type="Proteomes" id="UP001373714">
    <property type="component" value="Unassembled WGS sequence"/>
</dbReference>
<keyword evidence="5" id="KW-1185">Reference proteome</keyword>
<feature type="region of interest" description="Disordered" evidence="2">
    <location>
        <begin position="85"/>
        <end position="126"/>
    </location>
</feature>
<proteinExistence type="predicted"/>
<evidence type="ECO:0000313" key="4">
    <source>
        <dbReference type="EMBL" id="KAK6334568.1"/>
    </source>
</evidence>
<protein>
    <recommendedName>
        <fullName evidence="3">C2H2-type domain-containing protein</fullName>
    </recommendedName>
</protein>
<dbReference type="InterPro" id="IPR022698">
    <property type="entry name" value="OrsD"/>
</dbReference>